<dbReference type="GO" id="GO:0005871">
    <property type="term" value="C:kinesin complex"/>
    <property type="evidence" value="ECO:0007669"/>
    <property type="project" value="TreeGrafter"/>
</dbReference>
<comment type="caution">
    <text evidence="4">The sequence shown here is derived from an EMBL/GenBank/DDBJ whole genome shotgun (WGS) entry which is preliminary data.</text>
</comment>
<protein>
    <recommendedName>
        <fullName evidence="3">Kinesin motor domain-containing protein</fullName>
    </recommendedName>
</protein>
<dbReference type="EMBL" id="CAJNNV010033414">
    <property type="protein sequence ID" value="CAE8643722.1"/>
    <property type="molecule type" value="Genomic_DNA"/>
</dbReference>
<feature type="non-terminal residue" evidence="4">
    <location>
        <position position="448"/>
    </location>
</feature>
<proteinExistence type="inferred from homology"/>
<dbReference type="Proteomes" id="UP000654075">
    <property type="component" value="Unassembled WGS sequence"/>
</dbReference>
<dbReference type="Gene3D" id="3.40.850.10">
    <property type="entry name" value="Kinesin motor domain"/>
    <property type="match status" value="1"/>
</dbReference>
<dbReference type="AlphaFoldDB" id="A0A813HYV0"/>
<reference evidence="4" key="1">
    <citation type="submission" date="2021-02" db="EMBL/GenBank/DDBJ databases">
        <authorList>
            <person name="Dougan E. K."/>
            <person name="Rhodes N."/>
            <person name="Thang M."/>
            <person name="Chan C."/>
        </authorList>
    </citation>
    <scope>NUCLEOTIDE SEQUENCE</scope>
</reference>
<dbReference type="PANTHER" id="PTHR24115">
    <property type="entry name" value="KINESIN-RELATED"/>
    <property type="match status" value="1"/>
</dbReference>
<dbReference type="GO" id="GO:0016887">
    <property type="term" value="F:ATP hydrolysis activity"/>
    <property type="evidence" value="ECO:0007669"/>
    <property type="project" value="TreeGrafter"/>
</dbReference>
<dbReference type="InterPro" id="IPR036961">
    <property type="entry name" value="Kinesin_motor_dom_sf"/>
</dbReference>
<comment type="caution">
    <text evidence="1">Lacks conserved residue(s) required for the propagation of feature annotation.</text>
</comment>
<evidence type="ECO:0000313" key="4">
    <source>
        <dbReference type="EMBL" id="CAE8643722.1"/>
    </source>
</evidence>
<sequence>ALSSRPDREDLEISVSFYELYQDSVIDLLSSRRRKVPVKQGESGPTLVGLLRQVVATESDAYHLLFQGDSNRHFERFPQNSETSRGHVFYLLHINHAITGNRTSLAFVDLAAPIGARNSANTAIAESLDALKAALLAMRDGREPSFESSILPQLLEPWLCPAKGQPQAHVALINPVRYSMDNHQETHEWLAFIRLAQEAHSGQPLVHSPSLRPKNLMMAHEEYGKTHQTRTPPSMAAKLPLWGSAVEESRFCPTEVDSTASFRSRQEGTVPPAWTLPEHDVSLAESNDTATSGAPDQLAHWPGEGGGAVGQAARPVIDVPVETSPALAIRVPINVPVTIKQAASPVPSIERQARTMSVEPVTRPVAAEPEEEIHEAQGREEIGKAGMSKIGLGERGRKYAKGVFKLFDQDASFRDGGGIKIKDQVREFIADAKTKDKAATTVNSTINS</sequence>
<dbReference type="PROSITE" id="PS50067">
    <property type="entry name" value="KINESIN_MOTOR_2"/>
    <property type="match status" value="1"/>
</dbReference>
<name>A0A813HYV0_POLGL</name>
<accession>A0A813HYV0</accession>
<evidence type="ECO:0000256" key="1">
    <source>
        <dbReference type="PROSITE-ProRule" id="PRU00283"/>
    </source>
</evidence>
<comment type="similarity">
    <text evidence="1">Belongs to the TRAFAC class myosin-kinesin ATPase superfamily. Kinesin family.</text>
</comment>
<feature type="region of interest" description="Disordered" evidence="2">
    <location>
        <begin position="284"/>
        <end position="309"/>
    </location>
</feature>
<gene>
    <name evidence="4" type="ORF">PGLA1383_LOCUS58027</name>
</gene>
<dbReference type="GO" id="GO:0005524">
    <property type="term" value="F:ATP binding"/>
    <property type="evidence" value="ECO:0007669"/>
    <property type="project" value="InterPro"/>
</dbReference>
<dbReference type="InterPro" id="IPR027417">
    <property type="entry name" value="P-loop_NTPase"/>
</dbReference>
<dbReference type="GO" id="GO:0005874">
    <property type="term" value="C:microtubule"/>
    <property type="evidence" value="ECO:0007669"/>
    <property type="project" value="TreeGrafter"/>
</dbReference>
<dbReference type="GO" id="GO:0003777">
    <property type="term" value="F:microtubule motor activity"/>
    <property type="evidence" value="ECO:0007669"/>
    <property type="project" value="InterPro"/>
</dbReference>
<dbReference type="OrthoDB" id="448453at2759"/>
<feature type="domain" description="Kinesin motor" evidence="3">
    <location>
        <begin position="1"/>
        <end position="199"/>
    </location>
</feature>
<dbReference type="GO" id="GO:0008017">
    <property type="term" value="F:microtubule binding"/>
    <property type="evidence" value="ECO:0007669"/>
    <property type="project" value="InterPro"/>
</dbReference>
<organism evidence="4 5">
    <name type="scientific">Polarella glacialis</name>
    <name type="common">Dinoflagellate</name>
    <dbReference type="NCBI Taxonomy" id="89957"/>
    <lineage>
        <taxon>Eukaryota</taxon>
        <taxon>Sar</taxon>
        <taxon>Alveolata</taxon>
        <taxon>Dinophyceae</taxon>
        <taxon>Suessiales</taxon>
        <taxon>Suessiaceae</taxon>
        <taxon>Polarella</taxon>
    </lineage>
</organism>
<evidence type="ECO:0000313" key="5">
    <source>
        <dbReference type="Proteomes" id="UP000654075"/>
    </source>
</evidence>
<dbReference type="Pfam" id="PF00225">
    <property type="entry name" value="Kinesin"/>
    <property type="match status" value="1"/>
</dbReference>
<evidence type="ECO:0000256" key="2">
    <source>
        <dbReference type="SAM" id="MobiDB-lite"/>
    </source>
</evidence>
<evidence type="ECO:0000259" key="3">
    <source>
        <dbReference type="PROSITE" id="PS50067"/>
    </source>
</evidence>
<keyword evidence="5" id="KW-1185">Reference proteome</keyword>
<feature type="compositionally biased region" description="Polar residues" evidence="2">
    <location>
        <begin position="284"/>
        <end position="294"/>
    </location>
</feature>
<dbReference type="InterPro" id="IPR001752">
    <property type="entry name" value="Kinesin_motor_dom"/>
</dbReference>
<dbReference type="SUPFAM" id="SSF52540">
    <property type="entry name" value="P-loop containing nucleoside triphosphate hydrolases"/>
    <property type="match status" value="1"/>
</dbReference>
<dbReference type="InterPro" id="IPR027640">
    <property type="entry name" value="Kinesin-like_fam"/>
</dbReference>
<dbReference type="GO" id="GO:0007018">
    <property type="term" value="P:microtubule-based movement"/>
    <property type="evidence" value="ECO:0007669"/>
    <property type="project" value="InterPro"/>
</dbReference>